<dbReference type="Gene3D" id="3.40.50.10190">
    <property type="entry name" value="BRCT domain"/>
    <property type="match status" value="1"/>
</dbReference>
<keyword evidence="3" id="KW-1185">Reference proteome</keyword>
<dbReference type="EMBL" id="KN824304">
    <property type="protein sequence ID" value="KIM26712.1"/>
    <property type="molecule type" value="Genomic_DNA"/>
</dbReference>
<feature type="compositionally biased region" description="Polar residues" evidence="1">
    <location>
        <begin position="212"/>
        <end position="223"/>
    </location>
</feature>
<dbReference type="Proteomes" id="UP000054097">
    <property type="component" value="Unassembled WGS sequence"/>
</dbReference>
<evidence type="ECO:0000256" key="1">
    <source>
        <dbReference type="SAM" id="MobiDB-lite"/>
    </source>
</evidence>
<accession>A0A0C2XC42</accession>
<dbReference type="HOGENOM" id="CLU_627249_0_0_1"/>
<feature type="region of interest" description="Disordered" evidence="1">
    <location>
        <begin position="508"/>
        <end position="533"/>
    </location>
</feature>
<reference evidence="2 3" key="1">
    <citation type="submission" date="2014-04" db="EMBL/GenBank/DDBJ databases">
        <authorList>
            <consortium name="DOE Joint Genome Institute"/>
            <person name="Kuo A."/>
            <person name="Zuccaro A."/>
            <person name="Kohler A."/>
            <person name="Nagy L.G."/>
            <person name="Floudas D."/>
            <person name="Copeland A."/>
            <person name="Barry K.W."/>
            <person name="Cichocki N."/>
            <person name="Veneault-Fourrey C."/>
            <person name="LaButti K."/>
            <person name="Lindquist E.A."/>
            <person name="Lipzen A."/>
            <person name="Lundell T."/>
            <person name="Morin E."/>
            <person name="Murat C."/>
            <person name="Sun H."/>
            <person name="Tunlid A."/>
            <person name="Henrissat B."/>
            <person name="Grigoriev I.V."/>
            <person name="Hibbett D.S."/>
            <person name="Martin F."/>
            <person name="Nordberg H.P."/>
            <person name="Cantor M.N."/>
            <person name="Hua S.X."/>
        </authorList>
    </citation>
    <scope>NUCLEOTIDE SEQUENCE [LARGE SCALE GENOMIC DNA]</scope>
    <source>
        <strain evidence="2 3">MAFF 305830</strain>
    </source>
</reference>
<feature type="region of interest" description="Disordered" evidence="1">
    <location>
        <begin position="454"/>
        <end position="483"/>
    </location>
</feature>
<reference evidence="3" key="2">
    <citation type="submission" date="2015-01" db="EMBL/GenBank/DDBJ databases">
        <title>Evolutionary Origins and Diversification of the Mycorrhizal Mutualists.</title>
        <authorList>
            <consortium name="DOE Joint Genome Institute"/>
            <consortium name="Mycorrhizal Genomics Consortium"/>
            <person name="Kohler A."/>
            <person name="Kuo A."/>
            <person name="Nagy L.G."/>
            <person name="Floudas D."/>
            <person name="Copeland A."/>
            <person name="Barry K.W."/>
            <person name="Cichocki N."/>
            <person name="Veneault-Fourrey C."/>
            <person name="LaButti K."/>
            <person name="Lindquist E.A."/>
            <person name="Lipzen A."/>
            <person name="Lundell T."/>
            <person name="Morin E."/>
            <person name="Murat C."/>
            <person name="Riley R."/>
            <person name="Ohm R."/>
            <person name="Sun H."/>
            <person name="Tunlid A."/>
            <person name="Henrissat B."/>
            <person name="Grigoriev I.V."/>
            <person name="Hibbett D.S."/>
            <person name="Martin F."/>
        </authorList>
    </citation>
    <scope>NUCLEOTIDE SEQUENCE [LARGE SCALE GENOMIC DNA]</scope>
    <source>
        <strain evidence="3">MAFF 305830</strain>
    </source>
</reference>
<protein>
    <recommendedName>
        <fullName evidence="4">BRCT domain-containing protein</fullName>
    </recommendedName>
</protein>
<dbReference type="SUPFAM" id="SSF52113">
    <property type="entry name" value="BRCT domain"/>
    <property type="match status" value="1"/>
</dbReference>
<feature type="region of interest" description="Disordered" evidence="1">
    <location>
        <begin position="176"/>
        <end position="235"/>
    </location>
</feature>
<evidence type="ECO:0000313" key="3">
    <source>
        <dbReference type="Proteomes" id="UP000054097"/>
    </source>
</evidence>
<feature type="compositionally biased region" description="Basic residues" evidence="1">
    <location>
        <begin position="513"/>
        <end position="533"/>
    </location>
</feature>
<evidence type="ECO:0008006" key="4">
    <source>
        <dbReference type="Google" id="ProtNLM"/>
    </source>
</evidence>
<feature type="compositionally biased region" description="Basic and acidic residues" evidence="1">
    <location>
        <begin position="312"/>
        <end position="323"/>
    </location>
</feature>
<gene>
    <name evidence="2" type="ORF">M408DRAFT_330466</name>
</gene>
<organism evidence="2 3">
    <name type="scientific">Serendipita vermifera MAFF 305830</name>
    <dbReference type="NCBI Taxonomy" id="933852"/>
    <lineage>
        <taxon>Eukaryota</taxon>
        <taxon>Fungi</taxon>
        <taxon>Dikarya</taxon>
        <taxon>Basidiomycota</taxon>
        <taxon>Agaricomycotina</taxon>
        <taxon>Agaricomycetes</taxon>
        <taxon>Sebacinales</taxon>
        <taxon>Serendipitaceae</taxon>
        <taxon>Serendipita</taxon>
    </lineage>
</organism>
<dbReference type="InterPro" id="IPR036420">
    <property type="entry name" value="BRCT_dom_sf"/>
</dbReference>
<proteinExistence type="predicted"/>
<dbReference type="AlphaFoldDB" id="A0A0C2XC42"/>
<feature type="compositionally biased region" description="Polar residues" evidence="1">
    <location>
        <begin position="348"/>
        <end position="359"/>
    </location>
</feature>
<dbReference type="OrthoDB" id="3161674at2759"/>
<evidence type="ECO:0000313" key="2">
    <source>
        <dbReference type="EMBL" id="KIM26712.1"/>
    </source>
</evidence>
<sequence length="533" mass="59500">MDPERRLLQFEDGTSIWFAVHSGVEDIADLKRLIHENGGEVVDANSTAYADFFLMSACRSDAKQIIANAEEMGLVAIDESWLWKSNSLKQLHPWYSFQAGIPSKVNKDIRDTQTLVTYLARHKSFGGPDAIYSYMARKYPHRTSLQFQQLHEQNREAIDECVASLERQIDQVVARFFSPDDPRPSLNPPASVNSSRRRETYPLSPPAEPAPRSSTSRAPTQGSDPFRRGSLVPRGSERNYTQAGLHAAEQTNRQRLTSFQRALSTMTASSSAGGFMPFTPPRLDVGVDGHRSVSRVPNVVIPSSETPPPLKGESEAEASRRASVETMDEDPASPDADDTSAAGIDSLQPHSDPSVRSTPSLSNLLGSGSQSGGERAVSVIGSEVEDALRYEFDAMRAWHASHPVAMDTDMSEYWAAFREETNVGKGRSLRQWVQLDKMHWITVRRELPRGSLLSRIDLQDTTTQPEDDQPGRRKNPPRGKEGGKWMWVDLENGKQDYVWVPIAAVPREQPPLTRRKSHVFTAPRKRARTTQNE</sequence>
<feature type="region of interest" description="Disordered" evidence="1">
    <location>
        <begin position="296"/>
        <end position="377"/>
    </location>
</feature>
<feature type="compositionally biased region" description="Acidic residues" evidence="1">
    <location>
        <begin position="326"/>
        <end position="338"/>
    </location>
</feature>
<name>A0A0C2XC42_SERVB</name>